<dbReference type="EMBL" id="JABCLD010002455">
    <property type="protein sequence ID" value="NMU30292.1"/>
    <property type="molecule type" value="Genomic_DNA"/>
</dbReference>
<dbReference type="Proteomes" id="UP000555836">
    <property type="component" value="Unassembled WGS sequence"/>
</dbReference>
<evidence type="ECO:0000313" key="1">
    <source>
        <dbReference type="EMBL" id="NMU30292.1"/>
    </source>
</evidence>
<gene>
    <name evidence="1" type="ORF">HKB21_32285</name>
</gene>
<organism evidence="1 2">
    <name type="scientific">Vibrio parahaemolyticus</name>
    <dbReference type="NCBI Taxonomy" id="670"/>
    <lineage>
        <taxon>Bacteria</taxon>
        <taxon>Pseudomonadati</taxon>
        <taxon>Pseudomonadota</taxon>
        <taxon>Gammaproteobacteria</taxon>
        <taxon>Vibrionales</taxon>
        <taxon>Vibrionaceae</taxon>
        <taxon>Vibrio</taxon>
    </lineage>
</organism>
<dbReference type="AlphaFoldDB" id="A0A7Y0SC72"/>
<reference evidence="1 2" key="1">
    <citation type="submission" date="2020-04" db="EMBL/GenBank/DDBJ databases">
        <title>Whole-genome sequencing of Vibrio spp. from China reveals different genetic environments of blaCTX-M-14 among diverse lineages.</title>
        <authorList>
            <person name="Zheng Z."/>
            <person name="Ye L."/>
            <person name="Chen S."/>
        </authorList>
    </citation>
    <scope>NUCLEOTIDE SEQUENCE [LARGE SCALE GENOMIC DNA]</scope>
    <source>
        <strain evidence="1 2">Vb0574</strain>
    </source>
</reference>
<evidence type="ECO:0000313" key="2">
    <source>
        <dbReference type="Proteomes" id="UP000555836"/>
    </source>
</evidence>
<sequence length="77" mass="8795">GKQRYLRLEAKILDRETEEELASESIGGLVIDVNDRSYGSYRRELVSNAIAEVRKIQLKNAISEHHQMQEALVRKAA</sequence>
<name>A0A7Y0SC72_VIBPH</name>
<proteinExistence type="predicted"/>
<accession>A0A7Y0SC72</accession>
<protein>
    <submittedName>
        <fullName evidence="1">Uncharacterized protein</fullName>
    </submittedName>
</protein>
<feature type="non-terminal residue" evidence="1">
    <location>
        <position position="1"/>
    </location>
</feature>
<comment type="caution">
    <text evidence="1">The sequence shown here is derived from an EMBL/GenBank/DDBJ whole genome shotgun (WGS) entry which is preliminary data.</text>
</comment>